<dbReference type="AlphaFoldDB" id="A0AAU8LSE2"/>
<proteinExistence type="predicted"/>
<evidence type="ECO:0000313" key="2">
    <source>
        <dbReference type="EMBL" id="XCN72230.1"/>
    </source>
</evidence>
<sequence length="108" mass="12579">MAINFSPVNMWSKKLSGIDFAQKNKPRKYRKLKFNKLQKNKRMGRISGAHHHLNAKDNLFSLLGFIGRLIPTEYVIFYLMALLITTFEYNSKIKNMSLCLPTEKIDAQ</sequence>
<organism evidence="2">
    <name type="scientific">Candidatus Electrothrix aestuarii</name>
    <dbReference type="NCBI Taxonomy" id="3062594"/>
    <lineage>
        <taxon>Bacteria</taxon>
        <taxon>Pseudomonadati</taxon>
        <taxon>Thermodesulfobacteriota</taxon>
        <taxon>Desulfobulbia</taxon>
        <taxon>Desulfobulbales</taxon>
        <taxon>Desulfobulbaceae</taxon>
        <taxon>Candidatus Electrothrix</taxon>
    </lineage>
</organism>
<dbReference type="KEGG" id="eaj:Q3M24_18275"/>
<keyword evidence="1" id="KW-0472">Membrane</keyword>
<reference evidence="2" key="2">
    <citation type="submission" date="2024-06" db="EMBL/GenBank/DDBJ databases">
        <authorList>
            <person name="Plum-Jensen L.E."/>
            <person name="Schramm A."/>
            <person name="Marshall I.P.G."/>
        </authorList>
    </citation>
    <scope>NUCLEOTIDE SEQUENCE</scope>
    <source>
        <strain evidence="2">Rat1</strain>
    </source>
</reference>
<reference evidence="2" key="1">
    <citation type="journal article" date="2024" name="Syst. Appl. Microbiol.">
        <title>First single-strain enrichments of Electrothrix cable bacteria, description of E. aestuarii sp. nov. and E. rattekaaiensis sp. nov., and proposal of a cable bacteria taxonomy following the rules of the SeqCode.</title>
        <authorList>
            <person name="Plum-Jensen L.E."/>
            <person name="Schramm A."/>
            <person name="Marshall I.P.G."/>
        </authorList>
    </citation>
    <scope>NUCLEOTIDE SEQUENCE</scope>
    <source>
        <strain evidence="2">Rat1</strain>
    </source>
</reference>
<evidence type="ECO:0000256" key="1">
    <source>
        <dbReference type="SAM" id="Phobius"/>
    </source>
</evidence>
<accession>A0AAU8LSE2</accession>
<gene>
    <name evidence="2" type="ORF">Q3M24_18275</name>
</gene>
<name>A0AAU8LSE2_9BACT</name>
<keyword evidence="1" id="KW-0812">Transmembrane</keyword>
<keyword evidence="1" id="KW-1133">Transmembrane helix</keyword>
<dbReference type="EMBL" id="CP159373">
    <property type="protein sequence ID" value="XCN72230.1"/>
    <property type="molecule type" value="Genomic_DNA"/>
</dbReference>
<protein>
    <submittedName>
        <fullName evidence="2">Uncharacterized protein</fullName>
    </submittedName>
</protein>
<feature type="transmembrane region" description="Helical" evidence="1">
    <location>
        <begin position="65"/>
        <end position="87"/>
    </location>
</feature>